<comment type="caution">
    <text evidence="5">The sequence shown here is derived from an EMBL/GenBank/DDBJ whole genome shotgun (WGS) entry which is preliminary data.</text>
</comment>
<dbReference type="SUPFAM" id="SSF46894">
    <property type="entry name" value="C-terminal effector domain of the bipartite response regulators"/>
    <property type="match status" value="1"/>
</dbReference>
<dbReference type="InterPro" id="IPR001867">
    <property type="entry name" value="OmpR/PhoB-type_DNA-bd"/>
</dbReference>
<dbReference type="InterPro" id="IPR011990">
    <property type="entry name" value="TPR-like_helical_dom_sf"/>
</dbReference>
<feature type="domain" description="OmpR/PhoB-type" evidence="4">
    <location>
        <begin position="2"/>
        <end position="97"/>
    </location>
</feature>
<evidence type="ECO:0000313" key="6">
    <source>
        <dbReference type="Proteomes" id="UP000307706"/>
    </source>
</evidence>
<dbReference type="Pfam" id="PF00486">
    <property type="entry name" value="Trans_reg_C"/>
    <property type="match status" value="1"/>
</dbReference>
<evidence type="ECO:0000256" key="3">
    <source>
        <dbReference type="SAM" id="Phobius"/>
    </source>
</evidence>
<keyword evidence="3" id="KW-0472">Membrane</keyword>
<dbReference type="GO" id="GO:0000160">
    <property type="term" value="P:phosphorelay signal transduction system"/>
    <property type="evidence" value="ECO:0007669"/>
    <property type="project" value="InterPro"/>
</dbReference>
<sequence>MKMQYKTRQFTINEQALSVVSHDGKKCDIRPKTCQLLLVLLKNTGKLVTKKQLLAEVWNTSVVDEQVIFQSIKEIRALFGDHTVIKTLPKQGYIWLPKVVKQTAPFDVTVFERTPYLFLLLFIISIVGGYFMLNERWLGKKSDVLAGSIVVLPTMNLIEGHDHSWVRLGMMDQVIQRLPSHSEFGILQTDYVLEVLDRAKAPIDNIDTQHINTIFNVSGAELLISTRLSGSPHDYQLSYTFYHRNAQTQGVLFSSDTQVLVDKLVNEIHAVLGATPQTSSNYYHRDFESEMLGAAIDFRLNNNYRAAKGLLETLVLEDNQNLTAQRLFIDTLFNLQDYETLEKQLEEALPIAKAQNDPLELIRLTYFQVLRLLQLDQVEQAELLVLEAFSLAKRHHDWLFMAYLTDLKAHIAITRGHLNLAAAFYRETMSYHRVLKCPVGESSSWINLGLVAKKQNDLHQQTLAFTQAKNIAKQRGLHNQLAWIEQLENK</sequence>
<organism evidence="5 6">
    <name type="scientific">Pseudoalteromonas citrea</name>
    <dbReference type="NCBI Taxonomy" id="43655"/>
    <lineage>
        <taxon>Bacteria</taxon>
        <taxon>Pseudomonadati</taxon>
        <taxon>Pseudomonadota</taxon>
        <taxon>Gammaproteobacteria</taxon>
        <taxon>Alteromonadales</taxon>
        <taxon>Pseudoalteromonadaceae</taxon>
        <taxon>Pseudoalteromonas</taxon>
    </lineage>
</organism>
<evidence type="ECO:0000313" key="5">
    <source>
        <dbReference type="EMBL" id="TMP61096.1"/>
    </source>
</evidence>
<dbReference type="Gene3D" id="1.10.10.10">
    <property type="entry name" value="Winged helix-like DNA-binding domain superfamily/Winged helix DNA-binding domain"/>
    <property type="match status" value="1"/>
</dbReference>
<keyword evidence="3" id="KW-1133">Transmembrane helix</keyword>
<dbReference type="SUPFAM" id="SSF48452">
    <property type="entry name" value="TPR-like"/>
    <property type="match status" value="1"/>
</dbReference>
<dbReference type="GO" id="GO:0006355">
    <property type="term" value="P:regulation of DNA-templated transcription"/>
    <property type="evidence" value="ECO:0007669"/>
    <property type="project" value="InterPro"/>
</dbReference>
<accession>A0A5S3XU61</accession>
<dbReference type="PROSITE" id="PS51755">
    <property type="entry name" value="OMPR_PHOB"/>
    <property type="match status" value="1"/>
</dbReference>
<evidence type="ECO:0000256" key="1">
    <source>
        <dbReference type="ARBA" id="ARBA00023125"/>
    </source>
</evidence>
<name>A0A5S3XU61_9GAMM</name>
<reference evidence="5 6" key="1">
    <citation type="submission" date="2017-12" db="EMBL/GenBank/DDBJ databases">
        <authorList>
            <person name="Paulsen S."/>
            <person name="Gram L.K."/>
        </authorList>
    </citation>
    <scope>NUCLEOTIDE SEQUENCE [LARGE SCALE GENOMIC DNA]</scope>
    <source>
        <strain evidence="5 6">S2231</strain>
    </source>
</reference>
<evidence type="ECO:0000259" key="4">
    <source>
        <dbReference type="PROSITE" id="PS51755"/>
    </source>
</evidence>
<dbReference type="InterPro" id="IPR016032">
    <property type="entry name" value="Sig_transdc_resp-reg_C-effctor"/>
</dbReference>
<dbReference type="InterPro" id="IPR036388">
    <property type="entry name" value="WH-like_DNA-bd_sf"/>
</dbReference>
<dbReference type="AlphaFoldDB" id="A0A5S3XU61"/>
<dbReference type="SMART" id="SM00862">
    <property type="entry name" value="Trans_reg_C"/>
    <property type="match status" value="1"/>
</dbReference>
<dbReference type="Proteomes" id="UP000307706">
    <property type="component" value="Unassembled WGS sequence"/>
</dbReference>
<reference evidence="6" key="2">
    <citation type="submission" date="2019-06" db="EMBL/GenBank/DDBJ databases">
        <title>Co-occurence of chitin degradation, pigmentation and bioactivity in marine Pseudoalteromonas.</title>
        <authorList>
            <person name="Sonnenschein E.C."/>
            <person name="Bech P.K."/>
        </authorList>
    </citation>
    <scope>NUCLEOTIDE SEQUENCE [LARGE SCALE GENOMIC DNA]</scope>
    <source>
        <strain evidence="6">S2231</strain>
    </source>
</reference>
<feature type="DNA-binding region" description="OmpR/PhoB-type" evidence="2">
    <location>
        <begin position="2"/>
        <end position="97"/>
    </location>
</feature>
<dbReference type="EMBL" id="PNCL01000018">
    <property type="protein sequence ID" value="TMP61096.1"/>
    <property type="molecule type" value="Genomic_DNA"/>
</dbReference>
<dbReference type="GO" id="GO:0003677">
    <property type="term" value="F:DNA binding"/>
    <property type="evidence" value="ECO:0007669"/>
    <property type="project" value="UniProtKB-UniRule"/>
</dbReference>
<feature type="transmembrane region" description="Helical" evidence="3">
    <location>
        <begin position="116"/>
        <end position="133"/>
    </location>
</feature>
<keyword evidence="3" id="KW-0812">Transmembrane</keyword>
<evidence type="ECO:0000256" key="2">
    <source>
        <dbReference type="PROSITE-ProRule" id="PRU01091"/>
    </source>
</evidence>
<protein>
    <recommendedName>
        <fullName evidence="4">OmpR/PhoB-type domain-containing protein</fullName>
    </recommendedName>
</protein>
<dbReference type="CDD" id="cd00383">
    <property type="entry name" value="trans_reg_C"/>
    <property type="match status" value="1"/>
</dbReference>
<gene>
    <name evidence="5" type="ORF">CWB96_04935</name>
</gene>
<keyword evidence="1 2" id="KW-0238">DNA-binding</keyword>
<proteinExistence type="predicted"/>
<dbReference type="Gene3D" id="1.25.40.10">
    <property type="entry name" value="Tetratricopeptide repeat domain"/>
    <property type="match status" value="1"/>
</dbReference>